<feature type="transmembrane region" description="Helical" evidence="8">
    <location>
        <begin position="96"/>
        <end position="118"/>
    </location>
</feature>
<feature type="transmembrane region" description="Helical" evidence="8">
    <location>
        <begin position="315"/>
        <end position="333"/>
    </location>
</feature>
<dbReference type="PANTHER" id="PTHR33908">
    <property type="entry name" value="MANNOSYLTRANSFERASE YKCB-RELATED"/>
    <property type="match status" value="1"/>
</dbReference>
<keyword evidence="3" id="KW-0328">Glycosyltransferase</keyword>
<dbReference type="GO" id="GO:0009103">
    <property type="term" value="P:lipopolysaccharide biosynthetic process"/>
    <property type="evidence" value="ECO:0007669"/>
    <property type="project" value="UniProtKB-ARBA"/>
</dbReference>
<evidence type="ECO:0000256" key="8">
    <source>
        <dbReference type="SAM" id="Phobius"/>
    </source>
</evidence>
<feature type="transmembrane region" description="Helical" evidence="8">
    <location>
        <begin position="369"/>
        <end position="387"/>
    </location>
</feature>
<sequence>MFRSRIVGGVTNAGDHRRWARPAVWLIAAVAGGAYAWGIAQQKPQLYYAAVARSMSMSWHNFVFAAFDPEARLSVDKLPGAFWAQALSVRIFGAHVWAVVLPQVIWGVLTILLLYRVVRRVSGPWPAVAAAAVAACVPVTVALNRGNLPDSLLVLLLVAAVDRVLAALESDRRRDLVWAGVLIGAAFQVKMVQAWLVVPVIGVALLVTAPAGRLRRRIADTALFGVVALVFSLSWMTVVSLVPAHDRPYVDGSHDNSLFEQVFLYNAADRTDNAFSVGAANFAVGDDGRNYRSALVLGPDDHLAHIFTGGGGRDAGWLVPLALAALIALAVLARRRGRTDPRTAALVLWGGWLLVYLAVFLVIGTVNPYYLAALAPPIAALIGMAVAEYGSAPTRMRRVALVAVLATVAYGWWLLAPAPPTLRWVTLSVALALCALAVATRAVIPLLLAALAAPAVAAAALVVGGYGCLDMPFESAQTSAITQRFVGEAFDEAGGLLAKLDKDMPNARYPIVAHTSMVASPFIFVSGREIPSIGGYTGTAPAISVDDLARMVARHEIGIVLLARADDDRVRWVEGHCKHLPGDSGSSIQAYVCAAR</sequence>
<dbReference type="PANTHER" id="PTHR33908:SF3">
    <property type="entry name" value="UNDECAPRENYL PHOSPHATE-ALPHA-4-AMINO-4-DEOXY-L-ARABINOSE ARABINOSYL TRANSFERASE"/>
    <property type="match status" value="1"/>
</dbReference>
<feature type="domain" description="Glycosyltransferase RgtA/B/C/D-like" evidence="9">
    <location>
        <begin position="77"/>
        <end position="235"/>
    </location>
</feature>
<dbReference type="EMBL" id="QQBC01000005">
    <property type="protein sequence ID" value="RDI65877.1"/>
    <property type="molecule type" value="Genomic_DNA"/>
</dbReference>
<dbReference type="AlphaFoldDB" id="A0A370I572"/>
<evidence type="ECO:0000256" key="4">
    <source>
        <dbReference type="ARBA" id="ARBA00022679"/>
    </source>
</evidence>
<evidence type="ECO:0000256" key="1">
    <source>
        <dbReference type="ARBA" id="ARBA00004651"/>
    </source>
</evidence>
<dbReference type="Pfam" id="PF24878">
    <property type="entry name" value="YkcB_C"/>
    <property type="match status" value="1"/>
</dbReference>
<keyword evidence="6 8" id="KW-1133">Transmembrane helix</keyword>
<keyword evidence="12" id="KW-1185">Reference proteome</keyword>
<dbReference type="InterPro" id="IPR038731">
    <property type="entry name" value="RgtA/B/C-like"/>
</dbReference>
<feature type="transmembrane region" description="Helical" evidence="8">
    <location>
        <begin position="176"/>
        <end position="209"/>
    </location>
</feature>
<evidence type="ECO:0000256" key="7">
    <source>
        <dbReference type="ARBA" id="ARBA00023136"/>
    </source>
</evidence>
<dbReference type="GO" id="GO:0010041">
    <property type="term" value="P:response to iron(III) ion"/>
    <property type="evidence" value="ECO:0007669"/>
    <property type="project" value="TreeGrafter"/>
</dbReference>
<feature type="transmembrane region" description="Helical" evidence="8">
    <location>
        <begin position="345"/>
        <end position="363"/>
    </location>
</feature>
<dbReference type="InterPro" id="IPR050297">
    <property type="entry name" value="LipidA_mod_glycosyltrf_83"/>
</dbReference>
<feature type="transmembrane region" description="Helical" evidence="8">
    <location>
        <begin position="221"/>
        <end position="242"/>
    </location>
</feature>
<feature type="domain" description="Putative mannosyltransferase YkcA/B-like C-terminal" evidence="10">
    <location>
        <begin position="496"/>
        <end position="574"/>
    </location>
</feature>
<feature type="transmembrane region" description="Helical" evidence="8">
    <location>
        <begin position="399"/>
        <end position="415"/>
    </location>
</feature>
<protein>
    <submittedName>
        <fullName evidence="11">4-amino-4-deoxy-L-arabinose transferase-like glycosyltransferase</fullName>
    </submittedName>
</protein>
<dbReference type="Pfam" id="PF13231">
    <property type="entry name" value="PMT_2"/>
    <property type="match status" value="1"/>
</dbReference>
<dbReference type="InterPro" id="IPR056785">
    <property type="entry name" value="YkcA/B-like_C"/>
</dbReference>
<comment type="subcellular location">
    <subcellularLocation>
        <location evidence="1">Cell membrane</location>
        <topology evidence="1">Multi-pass membrane protein</topology>
    </subcellularLocation>
</comment>
<evidence type="ECO:0000313" key="12">
    <source>
        <dbReference type="Proteomes" id="UP000254869"/>
    </source>
</evidence>
<feature type="transmembrane region" description="Helical" evidence="8">
    <location>
        <begin position="23"/>
        <end position="40"/>
    </location>
</feature>
<dbReference type="GO" id="GO:0016763">
    <property type="term" value="F:pentosyltransferase activity"/>
    <property type="evidence" value="ECO:0007669"/>
    <property type="project" value="TreeGrafter"/>
</dbReference>
<feature type="transmembrane region" description="Helical" evidence="8">
    <location>
        <begin position="124"/>
        <end position="143"/>
    </location>
</feature>
<organism evidence="11 12">
    <name type="scientific">Nocardia pseudobrasiliensis</name>
    <dbReference type="NCBI Taxonomy" id="45979"/>
    <lineage>
        <taxon>Bacteria</taxon>
        <taxon>Bacillati</taxon>
        <taxon>Actinomycetota</taxon>
        <taxon>Actinomycetes</taxon>
        <taxon>Mycobacteriales</taxon>
        <taxon>Nocardiaceae</taxon>
        <taxon>Nocardia</taxon>
    </lineage>
</organism>
<dbReference type="Proteomes" id="UP000254869">
    <property type="component" value="Unassembled WGS sequence"/>
</dbReference>
<comment type="caution">
    <text evidence="11">The sequence shown here is derived from an EMBL/GenBank/DDBJ whole genome shotgun (WGS) entry which is preliminary data.</text>
</comment>
<evidence type="ECO:0000313" key="11">
    <source>
        <dbReference type="EMBL" id="RDI65877.1"/>
    </source>
</evidence>
<dbReference type="STRING" id="1210086.GCA_001613105_04243"/>
<evidence type="ECO:0000259" key="9">
    <source>
        <dbReference type="Pfam" id="PF13231"/>
    </source>
</evidence>
<name>A0A370I572_9NOCA</name>
<accession>A0A370I572</accession>
<feature type="transmembrane region" description="Helical" evidence="8">
    <location>
        <begin position="421"/>
        <end position="439"/>
    </location>
</feature>
<dbReference type="GO" id="GO:0005886">
    <property type="term" value="C:plasma membrane"/>
    <property type="evidence" value="ECO:0007669"/>
    <property type="project" value="UniProtKB-SubCell"/>
</dbReference>
<evidence type="ECO:0000256" key="6">
    <source>
        <dbReference type="ARBA" id="ARBA00022989"/>
    </source>
</evidence>
<gene>
    <name evidence="11" type="ORF">DFR76_105195</name>
</gene>
<evidence type="ECO:0000256" key="2">
    <source>
        <dbReference type="ARBA" id="ARBA00022475"/>
    </source>
</evidence>
<proteinExistence type="predicted"/>
<keyword evidence="4 11" id="KW-0808">Transferase</keyword>
<reference evidence="11 12" key="1">
    <citation type="submission" date="2018-07" db="EMBL/GenBank/DDBJ databases">
        <title>Genomic Encyclopedia of Type Strains, Phase IV (KMG-IV): sequencing the most valuable type-strain genomes for metagenomic binning, comparative biology and taxonomic classification.</title>
        <authorList>
            <person name="Goeker M."/>
        </authorList>
    </citation>
    <scope>NUCLEOTIDE SEQUENCE [LARGE SCALE GENOMIC DNA]</scope>
    <source>
        <strain evidence="11 12">DSM 44290</strain>
    </source>
</reference>
<evidence type="ECO:0000256" key="5">
    <source>
        <dbReference type="ARBA" id="ARBA00022692"/>
    </source>
</evidence>
<keyword evidence="7 8" id="KW-0472">Membrane</keyword>
<evidence type="ECO:0000259" key="10">
    <source>
        <dbReference type="Pfam" id="PF24878"/>
    </source>
</evidence>
<keyword evidence="5 8" id="KW-0812">Transmembrane</keyword>
<evidence type="ECO:0000256" key="3">
    <source>
        <dbReference type="ARBA" id="ARBA00022676"/>
    </source>
</evidence>
<feature type="transmembrane region" description="Helical" evidence="8">
    <location>
        <begin position="446"/>
        <end position="467"/>
    </location>
</feature>
<keyword evidence="2" id="KW-1003">Cell membrane</keyword>